<dbReference type="SUPFAM" id="SSF51445">
    <property type="entry name" value="(Trans)glycosidases"/>
    <property type="match status" value="1"/>
</dbReference>
<organism evidence="5 6">
    <name type="scientific">Parvularcula dongshanensis</name>
    <dbReference type="NCBI Taxonomy" id="1173995"/>
    <lineage>
        <taxon>Bacteria</taxon>
        <taxon>Pseudomonadati</taxon>
        <taxon>Pseudomonadota</taxon>
        <taxon>Alphaproteobacteria</taxon>
        <taxon>Parvularculales</taxon>
        <taxon>Parvularculaceae</taxon>
        <taxon>Parvularcula</taxon>
    </lineage>
</organism>
<comment type="catalytic activity">
    <reaction evidence="4">
        <text>The enzyme specifically hydrolyzes (1-&gt;4)-beta-D-galactosidic linkages in type I arabinogalactans.</text>
        <dbReference type="EC" id="3.2.1.89"/>
    </reaction>
</comment>
<dbReference type="InterPro" id="IPR011683">
    <property type="entry name" value="Glyco_hydro_53"/>
</dbReference>
<proteinExistence type="inferred from homology"/>
<dbReference type="EMBL" id="JACHOB010000011">
    <property type="protein sequence ID" value="MBB4660401.1"/>
    <property type="molecule type" value="Genomic_DNA"/>
</dbReference>
<evidence type="ECO:0000313" key="5">
    <source>
        <dbReference type="EMBL" id="MBB4660401.1"/>
    </source>
</evidence>
<evidence type="ECO:0000256" key="1">
    <source>
        <dbReference type="ARBA" id="ARBA00010687"/>
    </source>
</evidence>
<sequence>MFGADLSYVNEMDDCGAVYRDNGRAEDPYEIFAKHGTNLVRLRLWNDPDWTEYSTLTDIKRSIRRAKDSGMAVLLDFHYSDDWADPGDQKVPAAWADLSEDALAEAVYNYTLGTLTELAGEGLYPDMVQVGNETNTEILLPGNVPEDQPIDWARNAKLLNAGILGVRAAGEQVGETPKIMLHVAQPENVEPWFDDGLAAGLLDFDVIGMSYYPKWSTRDLDGLEQTIRRLRHKFGKEVVVVETAYPFTLDGEDAAPNLLGQDSLIEGYPATLDGQRRYLTDLTQTVLSADGQGVVYWEPAWVSTGCSTRWGKGSHWENNTFFSYGDTKAHSGFDFMTATYAAPQEVKLVFKGAGDGTAYLWADFLGGRDFTLPLEPTAQGYTYATRLPAGMPVEFQLYADPALDEPLLGAEMQSLTVGTGNNRYEFEF</sequence>
<keyword evidence="2 4" id="KW-0378">Hydrolase</keyword>
<name>A0A840I7Z7_9PROT</name>
<evidence type="ECO:0000256" key="2">
    <source>
        <dbReference type="ARBA" id="ARBA00022801"/>
    </source>
</evidence>
<dbReference type="Pfam" id="PF07745">
    <property type="entry name" value="Glyco_hydro_53"/>
    <property type="match status" value="1"/>
</dbReference>
<dbReference type="RefSeq" id="WP_221401089.1">
    <property type="nucleotide sequence ID" value="NZ_JACHOB010000011.1"/>
</dbReference>
<comment type="similarity">
    <text evidence="1 4">Belongs to the glycosyl hydrolase 53 family.</text>
</comment>
<accession>A0A840I7Z7</accession>
<reference evidence="5 6" key="1">
    <citation type="submission" date="2020-08" db="EMBL/GenBank/DDBJ databases">
        <title>Genomic Encyclopedia of Type Strains, Phase IV (KMG-IV): sequencing the most valuable type-strain genomes for metagenomic binning, comparative biology and taxonomic classification.</title>
        <authorList>
            <person name="Goeker M."/>
        </authorList>
    </citation>
    <scope>NUCLEOTIDE SEQUENCE [LARGE SCALE GENOMIC DNA]</scope>
    <source>
        <strain evidence="5 6">DSM 102850</strain>
    </source>
</reference>
<keyword evidence="3 4" id="KW-0326">Glycosidase</keyword>
<evidence type="ECO:0000313" key="6">
    <source>
        <dbReference type="Proteomes" id="UP000563524"/>
    </source>
</evidence>
<comment type="caution">
    <text evidence="5">The sequence shown here is derived from an EMBL/GenBank/DDBJ whole genome shotgun (WGS) entry which is preliminary data.</text>
</comment>
<dbReference type="PANTHER" id="PTHR34983:SF2">
    <property type="entry name" value="ENDO-BETA-1,4-GALACTANASE"/>
    <property type="match status" value="1"/>
</dbReference>
<gene>
    <name evidence="5" type="ORF">GGQ59_002953</name>
</gene>
<keyword evidence="6" id="KW-1185">Reference proteome</keyword>
<dbReference type="GO" id="GO:0045490">
    <property type="term" value="P:pectin catabolic process"/>
    <property type="evidence" value="ECO:0007669"/>
    <property type="project" value="TreeGrafter"/>
</dbReference>
<evidence type="ECO:0000256" key="3">
    <source>
        <dbReference type="ARBA" id="ARBA00023295"/>
    </source>
</evidence>
<dbReference type="Proteomes" id="UP000563524">
    <property type="component" value="Unassembled WGS sequence"/>
</dbReference>
<dbReference type="InterPro" id="IPR017853">
    <property type="entry name" value="GH"/>
</dbReference>
<evidence type="ECO:0000256" key="4">
    <source>
        <dbReference type="RuleBase" id="RU361192"/>
    </source>
</evidence>
<dbReference type="AlphaFoldDB" id="A0A840I7Z7"/>
<protein>
    <recommendedName>
        <fullName evidence="4">Arabinogalactan endo-beta-1,4-galactanase</fullName>
        <ecNumber evidence="4">3.2.1.89</ecNumber>
    </recommendedName>
</protein>
<dbReference type="GO" id="GO:0015926">
    <property type="term" value="F:glucosidase activity"/>
    <property type="evidence" value="ECO:0007669"/>
    <property type="project" value="InterPro"/>
</dbReference>
<dbReference type="EC" id="3.2.1.89" evidence="4"/>
<dbReference type="GO" id="GO:0031218">
    <property type="term" value="F:arabinogalactan endo-1,4-beta-galactosidase activity"/>
    <property type="evidence" value="ECO:0007669"/>
    <property type="project" value="UniProtKB-EC"/>
</dbReference>
<dbReference type="Gene3D" id="3.20.20.80">
    <property type="entry name" value="Glycosidases"/>
    <property type="match status" value="1"/>
</dbReference>
<dbReference type="PANTHER" id="PTHR34983">
    <property type="entry name" value="ARABINOGALACTAN ENDO-BETA-1,4-GALACTANASE A"/>
    <property type="match status" value="1"/>
</dbReference>